<dbReference type="OrthoDB" id="3362336at2759"/>
<keyword evidence="3" id="KW-1185">Reference proteome</keyword>
<feature type="compositionally biased region" description="Basic and acidic residues" evidence="1">
    <location>
        <begin position="394"/>
        <end position="405"/>
    </location>
</feature>
<evidence type="ECO:0000313" key="2">
    <source>
        <dbReference type="EMBL" id="RDB25360.1"/>
    </source>
</evidence>
<feature type="region of interest" description="Disordered" evidence="1">
    <location>
        <begin position="279"/>
        <end position="328"/>
    </location>
</feature>
<dbReference type="Proteomes" id="UP000076154">
    <property type="component" value="Unassembled WGS sequence"/>
</dbReference>
<evidence type="ECO:0000313" key="3">
    <source>
        <dbReference type="Proteomes" id="UP000076154"/>
    </source>
</evidence>
<protein>
    <submittedName>
        <fullName evidence="2">Uncharacterized protein</fullName>
    </submittedName>
</protein>
<reference evidence="2" key="1">
    <citation type="submission" date="2018-04" db="EMBL/GenBank/DDBJ databases">
        <title>Whole genome sequencing of Hypsizygus marmoreus.</title>
        <authorList>
            <person name="Choi I.-G."/>
            <person name="Min B."/>
            <person name="Kim J.-G."/>
            <person name="Kim S."/>
            <person name="Oh Y.-L."/>
            <person name="Kong W.-S."/>
            <person name="Park H."/>
            <person name="Jeong J."/>
            <person name="Song E.-S."/>
        </authorList>
    </citation>
    <scope>NUCLEOTIDE SEQUENCE [LARGE SCALE GENOMIC DNA]</scope>
    <source>
        <strain evidence="2">51987-8</strain>
    </source>
</reference>
<organism evidence="2 3">
    <name type="scientific">Hypsizygus marmoreus</name>
    <name type="common">White beech mushroom</name>
    <name type="synonym">Agaricus marmoreus</name>
    <dbReference type="NCBI Taxonomy" id="39966"/>
    <lineage>
        <taxon>Eukaryota</taxon>
        <taxon>Fungi</taxon>
        <taxon>Dikarya</taxon>
        <taxon>Basidiomycota</taxon>
        <taxon>Agaricomycotina</taxon>
        <taxon>Agaricomycetes</taxon>
        <taxon>Agaricomycetidae</taxon>
        <taxon>Agaricales</taxon>
        <taxon>Tricholomatineae</taxon>
        <taxon>Lyophyllaceae</taxon>
        <taxon>Hypsizygus</taxon>
    </lineage>
</organism>
<feature type="compositionally biased region" description="Basic and acidic residues" evidence="1">
    <location>
        <begin position="433"/>
        <end position="455"/>
    </location>
</feature>
<dbReference type="AlphaFoldDB" id="A0A369JVV3"/>
<gene>
    <name evidence="2" type="ORF">Hypma_007614</name>
</gene>
<dbReference type="InParanoid" id="A0A369JVV3"/>
<name>A0A369JVV3_HYPMA</name>
<accession>A0A369JVV3</accession>
<evidence type="ECO:0000256" key="1">
    <source>
        <dbReference type="SAM" id="MobiDB-lite"/>
    </source>
</evidence>
<proteinExistence type="predicted"/>
<comment type="caution">
    <text evidence="2">The sequence shown here is derived from an EMBL/GenBank/DDBJ whole genome shotgun (WGS) entry which is preliminary data.</text>
</comment>
<feature type="region of interest" description="Disordered" evidence="1">
    <location>
        <begin position="366"/>
        <end position="462"/>
    </location>
</feature>
<dbReference type="EMBL" id="LUEZ02000041">
    <property type="protein sequence ID" value="RDB25360.1"/>
    <property type="molecule type" value="Genomic_DNA"/>
</dbReference>
<sequence>MLSPRIQLPRACARRLQRSQRAFSDSGSPARRDDQGVSNVAQRGTPVYIPEARTAYIRLSRFLRSPVEGYAVMRALERKYGAIREFRLLRDYEVHSVYQNIVHVSFRDPETLKRIPETKETLSIVLPSIDLNSPGGVGLDELESVLESQEYTDDASIPAFGNVMDSVMQEDAEEGAEKTSNIVECTVERSKAPFYTPSAYTGPNIVRRRSVIADSFIKWGGFYPLEPIPTETKITDSELFGTTNLDHVRMRRVLRAYCDQVGQLNPYEIYPVLAEKPSTVQPLPEPEVPKPEWEPLPGHESSPEDTPMPSAVQAAPVQPEFPPATPTTVDTPPMHFEIKMPTGEISTSPPPPLIPKALQNAQVSENKIKKGSQSPPTPKFKTDAAKKHWPLPNQKDETVSFREIRSNALQERRRKAAETVGNDTNLSTSQRPKPAEAKQQDKLDKSETGLKDRLKGFMGGLF</sequence>
<feature type="region of interest" description="Disordered" evidence="1">
    <location>
        <begin position="19"/>
        <end position="42"/>
    </location>
</feature>
<feature type="compositionally biased region" description="Polar residues" evidence="1">
    <location>
        <begin position="421"/>
        <end position="431"/>
    </location>
</feature>